<dbReference type="EMBL" id="LAZR01045298">
    <property type="protein sequence ID" value="KKK99215.1"/>
    <property type="molecule type" value="Genomic_DNA"/>
</dbReference>
<reference evidence="2" key="1">
    <citation type="journal article" date="2015" name="Nature">
        <title>Complex archaea that bridge the gap between prokaryotes and eukaryotes.</title>
        <authorList>
            <person name="Spang A."/>
            <person name="Saw J.H."/>
            <person name="Jorgensen S.L."/>
            <person name="Zaremba-Niedzwiedzka K."/>
            <person name="Martijn J."/>
            <person name="Lind A.E."/>
            <person name="van Eijk R."/>
            <person name="Schleper C."/>
            <person name="Guy L."/>
            <person name="Ettema T.J."/>
        </authorList>
    </citation>
    <scope>NUCLEOTIDE SEQUENCE</scope>
</reference>
<comment type="caution">
    <text evidence="2">The sequence shown here is derived from an EMBL/GenBank/DDBJ whole genome shotgun (WGS) entry which is preliminary data.</text>
</comment>
<organism evidence="2">
    <name type="scientific">marine sediment metagenome</name>
    <dbReference type="NCBI Taxonomy" id="412755"/>
    <lineage>
        <taxon>unclassified sequences</taxon>
        <taxon>metagenomes</taxon>
        <taxon>ecological metagenomes</taxon>
    </lineage>
</organism>
<feature type="region of interest" description="Disordered" evidence="1">
    <location>
        <begin position="1"/>
        <end position="26"/>
    </location>
</feature>
<protein>
    <submittedName>
        <fullName evidence="2">Uncharacterized protein</fullName>
    </submittedName>
</protein>
<sequence>MTETEATYKTEEGFGDVLKPWPKQHE</sequence>
<feature type="non-terminal residue" evidence="2">
    <location>
        <position position="26"/>
    </location>
</feature>
<feature type="compositionally biased region" description="Basic and acidic residues" evidence="1">
    <location>
        <begin position="1"/>
        <end position="12"/>
    </location>
</feature>
<accession>A0A0F9ALP3</accession>
<name>A0A0F9ALP3_9ZZZZ</name>
<evidence type="ECO:0000256" key="1">
    <source>
        <dbReference type="SAM" id="MobiDB-lite"/>
    </source>
</evidence>
<proteinExistence type="predicted"/>
<dbReference type="AlphaFoldDB" id="A0A0F9ALP3"/>
<evidence type="ECO:0000313" key="2">
    <source>
        <dbReference type="EMBL" id="KKK99215.1"/>
    </source>
</evidence>
<gene>
    <name evidence="2" type="ORF">LCGC14_2635010</name>
</gene>